<proteinExistence type="predicted"/>
<protein>
    <submittedName>
        <fullName evidence="2">Uncharacterized protein</fullName>
    </submittedName>
</protein>
<dbReference type="Pfam" id="PF04114">
    <property type="entry name" value="Gaa1"/>
    <property type="match status" value="1"/>
</dbReference>
<feature type="transmembrane region" description="Helical" evidence="1">
    <location>
        <begin position="130"/>
        <end position="153"/>
    </location>
</feature>
<keyword evidence="1" id="KW-0472">Membrane</keyword>
<dbReference type="PANTHER" id="PTHR13304">
    <property type="entry name" value="GLYCOSYLPHOSPHATIDYLINOSITOL ANCHOR ATTACHMENT 1 PROTEIN"/>
    <property type="match status" value="1"/>
</dbReference>
<keyword evidence="1" id="KW-0812">Transmembrane</keyword>
<evidence type="ECO:0000256" key="1">
    <source>
        <dbReference type="SAM" id="Phobius"/>
    </source>
</evidence>
<name>A0ABD6F2H2_9BILA</name>
<dbReference type="AlphaFoldDB" id="A0ABD6F2H2"/>
<feature type="transmembrane region" description="Helical" evidence="1">
    <location>
        <begin position="269"/>
        <end position="289"/>
    </location>
</feature>
<feature type="transmembrane region" description="Helical" evidence="1">
    <location>
        <begin position="225"/>
        <end position="257"/>
    </location>
</feature>
<dbReference type="PANTHER" id="PTHR13304:SF0">
    <property type="entry name" value="GLYCOSYLPHOSPHATIDYLINOSITOL ANCHOR ATTACHMENT 1 PROTEIN"/>
    <property type="match status" value="1"/>
</dbReference>
<evidence type="ECO:0000313" key="3">
    <source>
        <dbReference type="Proteomes" id="UP001608902"/>
    </source>
</evidence>
<dbReference type="EMBL" id="JBGFUD010013584">
    <property type="protein sequence ID" value="MFH4983747.1"/>
    <property type="molecule type" value="Genomic_DNA"/>
</dbReference>
<gene>
    <name evidence="2" type="ORF">AB6A40_010456</name>
</gene>
<dbReference type="InterPro" id="IPR007246">
    <property type="entry name" value="Gaa1"/>
</dbReference>
<comment type="caution">
    <text evidence="2">The sequence shown here is derived from an EMBL/GenBank/DDBJ whole genome shotgun (WGS) entry which is preliminary data.</text>
</comment>
<sequence length="336" mass="38235">MNIEMNMVNGQLPNLDLINLLVKLADKFALVPTVFNHKDQISWWDVMETCLKAAYSQAFVFNEGLHSVFGRYGIQAITIRTGEIGSPLLSFSDLGQICEGTLRSLNNILEKFHQSYFLYIMPNARSFISVAYYMPCIGLMMLPLVILMLRQWFIGNVDVLATPNSFLYFHLIGASIYVSVITVETNSLEYFRIIPLIALVLPYHLFFSLKPNEIESVRFLFNIEFSLFCGCLSLLNFSLALFIGFITVPLVLLISFVSLPKIAEGFFKIAAYAVHPVLISILYEFYVTNSTPTWKSLLSVYQYLTVSHFLYHSFTLPLICFALVPLWNILLQSAFA</sequence>
<feature type="transmembrane region" description="Helical" evidence="1">
    <location>
        <begin position="309"/>
        <end position="331"/>
    </location>
</feature>
<dbReference type="Proteomes" id="UP001608902">
    <property type="component" value="Unassembled WGS sequence"/>
</dbReference>
<feature type="transmembrane region" description="Helical" evidence="1">
    <location>
        <begin position="165"/>
        <end position="183"/>
    </location>
</feature>
<keyword evidence="1" id="KW-1133">Transmembrane helix</keyword>
<feature type="transmembrane region" description="Helical" evidence="1">
    <location>
        <begin position="190"/>
        <end position="209"/>
    </location>
</feature>
<accession>A0ABD6F2H2</accession>
<reference evidence="2 3" key="1">
    <citation type="submission" date="2024-08" db="EMBL/GenBank/DDBJ databases">
        <title>Gnathostoma spinigerum genome.</title>
        <authorList>
            <person name="Gonzalez-Bertolin B."/>
            <person name="Monzon S."/>
            <person name="Zaballos A."/>
            <person name="Jimenez P."/>
            <person name="Dekumyoy P."/>
            <person name="Varona S."/>
            <person name="Cuesta I."/>
            <person name="Sumanam S."/>
            <person name="Adisakwattana P."/>
            <person name="Gasser R.B."/>
            <person name="Hernandez-Gonzalez A."/>
            <person name="Young N.D."/>
            <person name="Perteguer M.J."/>
        </authorList>
    </citation>
    <scope>NUCLEOTIDE SEQUENCE [LARGE SCALE GENOMIC DNA]</scope>
    <source>
        <strain evidence="2">AL3</strain>
        <tissue evidence="2">Liver</tissue>
    </source>
</reference>
<evidence type="ECO:0000313" key="2">
    <source>
        <dbReference type="EMBL" id="MFH4983747.1"/>
    </source>
</evidence>
<organism evidence="2 3">
    <name type="scientific">Gnathostoma spinigerum</name>
    <dbReference type="NCBI Taxonomy" id="75299"/>
    <lineage>
        <taxon>Eukaryota</taxon>
        <taxon>Metazoa</taxon>
        <taxon>Ecdysozoa</taxon>
        <taxon>Nematoda</taxon>
        <taxon>Chromadorea</taxon>
        <taxon>Rhabditida</taxon>
        <taxon>Spirurina</taxon>
        <taxon>Gnathostomatomorpha</taxon>
        <taxon>Gnathostomatoidea</taxon>
        <taxon>Gnathostomatidae</taxon>
        <taxon>Gnathostoma</taxon>
    </lineage>
</organism>
<keyword evidence="3" id="KW-1185">Reference proteome</keyword>